<protein>
    <submittedName>
        <fullName evidence="4">ABC-type uncharacterized transport system, auxiliary component</fullName>
    </submittedName>
</protein>
<evidence type="ECO:0000313" key="3">
    <source>
        <dbReference type="EMBL" id="OVE47261.1"/>
    </source>
</evidence>
<feature type="signal peptide" evidence="1">
    <location>
        <begin position="1"/>
        <end position="19"/>
    </location>
</feature>
<dbReference type="InterPro" id="IPR005586">
    <property type="entry name" value="ABC_trans_aux"/>
</dbReference>
<reference evidence="3 5" key="1">
    <citation type="submission" date="2017-05" db="EMBL/GenBank/DDBJ databases">
        <title>Chromobacterium violaceum GHPS1 isolated from Hydrocarbon polluted soil in French Guiana display an awesome secondary metabolite arsenal and a battery of drug and heavy-metal-resistance and detoxification of xenobiotics proteins.</title>
        <authorList>
            <person name="Belbahri L."/>
        </authorList>
    </citation>
    <scope>NUCLEOTIDE SEQUENCE [LARGE SCALE GENOMIC DNA]</scope>
    <source>
        <strain evidence="3 5">GHPS1</strain>
    </source>
</reference>
<dbReference type="Gene3D" id="3.40.50.10610">
    <property type="entry name" value="ABC-type transport auxiliary lipoprotein component"/>
    <property type="match status" value="1"/>
</dbReference>
<proteinExistence type="predicted"/>
<name>A0A1R0MP50_CHRVL</name>
<dbReference type="AlphaFoldDB" id="A0A1R0MP50"/>
<dbReference type="EMBL" id="UIGR01000001">
    <property type="protein sequence ID" value="SUX32285.1"/>
    <property type="molecule type" value="Genomic_DNA"/>
</dbReference>
<feature type="chain" id="PRO_5041053919" evidence="1">
    <location>
        <begin position="20"/>
        <end position="197"/>
    </location>
</feature>
<dbReference type="SUPFAM" id="SSF159594">
    <property type="entry name" value="XCC0632-like"/>
    <property type="match status" value="1"/>
</dbReference>
<keyword evidence="5" id="KW-1185">Reference proteome</keyword>
<dbReference type="Proteomes" id="UP000196342">
    <property type="component" value="Unassembled WGS sequence"/>
</dbReference>
<dbReference type="EMBL" id="NHOO01000012">
    <property type="protein sequence ID" value="OVE47261.1"/>
    <property type="molecule type" value="Genomic_DNA"/>
</dbReference>
<accession>A0A1R0MP50</accession>
<dbReference type="RefSeq" id="WP_076226295.1">
    <property type="nucleotide sequence ID" value="NZ_JABXOB010000005.1"/>
</dbReference>
<evidence type="ECO:0000313" key="5">
    <source>
        <dbReference type="Proteomes" id="UP000196342"/>
    </source>
</evidence>
<sequence length="197" mass="20620">MIRHWIPAVFLAAALAGCASPQSRFYGLDAPAAPQAQAQFGKRVLLGPVSLPAALDRPQLVLDMGGGELRLQEFDRWSAPLDRLLAQRLSLGVARASGVASVYAYPQPGMDGGDLRIAVDVRGLSLKPGQGAALEAAWQLQNAADGRILARGGFSRSQAVASNQPGALLAGLQTLLDGLAADIAAPLAQHPEWWRAG</sequence>
<keyword evidence="1" id="KW-0732">Signal</keyword>
<evidence type="ECO:0000256" key="1">
    <source>
        <dbReference type="SAM" id="SignalP"/>
    </source>
</evidence>
<evidence type="ECO:0000313" key="6">
    <source>
        <dbReference type="Proteomes" id="UP000254029"/>
    </source>
</evidence>
<dbReference type="Pfam" id="PF03886">
    <property type="entry name" value="ABC_trans_aux"/>
    <property type="match status" value="1"/>
</dbReference>
<organism evidence="3 5">
    <name type="scientific">Chromobacterium violaceum</name>
    <dbReference type="NCBI Taxonomy" id="536"/>
    <lineage>
        <taxon>Bacteria</taxon>
        <taxon>Pseudomonadati</taxon>
        <taxon>Pseudomonadota</taxon>
        <taxon>Betaproteobacteria</taxon>
        <taxon>Neisseriales</taxon>
        <taxon>Chromobacteriaceae</taxon>
        <taxon>Chromobacterium</taxon>
    </lineage>
</organism>
<feature type="domain" description="ABC-type transport auxiliary lipoprotein component" evidence="2">
    <location>
        <begin position="26"/>
        <end position="184"/>
    </location>
</feature>
<evidence type="ECO:0000259" key="2">
    <source>
        <dbReference type="Pfam" id="PF03886"/>
    </source>
</evidence>
<dbReference type="Proteomes" id="UP000254029">
    <property type="component" value="Unassembled WGS sequence"/>
</dbReference>
<evidence type="ECO:0000313" key="4">
    <source>
        <dbReference type="EMBL" id="SUX32285.1"/>
    </source>
</evidence>
<gene>
    <name evidence="3" type="ORF">CBW21_14965</name>
    <name evidence="4" type="ORF">NCTC8684_01362</name>
</gene>
<comment type="caution">
    <text evidence="3">The sequence shown here is derived from an EMBL/GenBank/DDBJ whole genome shotgun (WGS) entry which is preliminary data.</text>
</comment>
<reference evidence="4 6" key="2">
    <citation type="submission" date="2018-06" db="EMBL/GenBank/DDBJ databases">
        <authorList>
            <consortium name="Pathogen Informatics"/>
            <person name="Doyle S."/>
        </authorList>
    </citation>
    <scope>NUCLEOTIDE SEQUENCE [LARGE SCALE GENOMIC DNA]</scope>
    <source>
        <strain evidence="4 6">NCTC8684</strain>
    </source>
</reference>
<accession>A0A202B7C0</accession>
<dbReference type="PROSITE" id="PS51257">
    <property type="entry name" value="PROKAR_LIPOPROTEIN"/>
    <property type="match status" value="1"/>
</dbReference>